<sequence length="93" mass="10565">MSLIELTIDDIFEITARGYVLTCVINNPNSTIKIGDTLRNRENVTQEIQIKGIEMINYGSNFKNRRLDRIGILVEISDEEALEIKGKTLIVLN</sequence>
<protein>
    <submittedName>
        <fullName evidence="1">Uncharacterized protein</fullName>
    </submittedName>
</protein>
<dbReference type="OrthoDB" id="2655286at2"/>
<dbReference type="EMBL" id="MBTG01000029">
    <property type="protein sequence ID" value="OPH51926.1"/>
    <property type="molecule type" value="Genomic_DNA"/>
</dbReference>
<proteinExistence type="predicted"/>
<dbReference type="AlphaFoldDB" id="A0A1V4HDJ3"/>
<reference evidence="2" key="1">
    <citation type="submission" date="2016-07" db="EMBL/GenBank/DDBJ databases">
        <authorList>
            <person name="Florea S."/>
            <person name="Webb J.S."/>
            <person name="Jaromczyk J."/>
            <person name="Schardl C.L."/>
        </authorList>
    </citation>
    <scope>NUCLEOTIDE SEQUENCE [LARGE SCALE GENOMIC DNA]</scope>
    <source>
        <strain evidence="2">CY1</strain>
    </source>
</reference>
<evidence type="ECO:0000313" key="1">
    <source>
        <dbReference type="EMBL" id="OPH51926.1"/>
    </source>
</evidence>
<evidence type="ECO:0000313" key="2">
    <source>
        <dbReference type="Proteomes" id="UP000190626"/>
    </source>
</evidence>
<keyword evidence="2" id="KW-1185">Reference proteome</keyword>
<name>A0A1V4HDJ3_9BACL</name>
<comment type="caution">
    <text evidence="1">The sequence shown here is derived from an EMBL/GenBank/DDBJ whole genome shotgun (WGS) entry which is preliminary data.</text>
</comment>
<dbReference type="RefSeq" id="WP_079416905.1">
    <property type="nucleotide sequence ID" value="NZ_MBTG01000029.1"/>
</dbReference>
<accession>A0A1V4HDJ3</accession>
<dbReference type="Proteomes" id="UP000190626">
    <property type="component" value="Unassembled WGS sequence"/>
</dbReference>
<gene>
    <name evidence="1" type="ORF">BC351_34505</name>
</gene>
<organism evidence="1 2">
    <name type="scientific">Paenibacillus ferrarius</name>
    <dbReference type="NCBI Taxonomy" id="1469647"/>
    <lineage>
        <taxon>Bacteria</taxon>
        <taxon>Bacillati</taxon>
        <taxon>Bacillota</taxon>
        <taxon>Bacilli</taxon>
        <taxon>Bacillales</taxon>
        <taxon>Paenibacillaceae</taxon>
        <taxon>Paenibacillus</taxon>
    </lineage>
</organism>